<dbReference type="Gene3D" id="3.20.20.150">
    <property type="entry name" value="Divalent-metal-dependent TIM barrel enzymes"/>
    <property type="match status" value="1"/>
</dbReference>
<gene>
    <name evidence="2" type="ORF">AS180_13615</name>
</gene>
<accession>A0A0V8JJZ3</accession>
<dbReference type="PANTHER" id="PTHR12110:SF41">
    <property type="entry name" value="INOSOSE DEHYDRATASE"/>
    <property type="match status" value="1"/>
</dbReference>
<dbReference type="Proteomes" id="UP000053681">
    <property type="component" value="Unassembled WGS sequence"/>
</dbReference>
<feature type="domain" description="Xylose isomerase-like TIM barrel" evidence="1">
    <location>
        <begin position="25"/>
        <end position="240"/>
    </location>
</feature>
<dbReference type="SUPFAM" id="SSF51658">
    <property type="entry name" value="Xylose isomerase-like"/>
    <property type="match status" value="1"/>
</dbReference>
<dbReference type="PANTHER" id="PTHR12110">
    <property type="entry name" value="HYDROXYPYRUVATE ISOMERASE"/>
    <property type="match status" value="1"/>
</dbReference>
<evidence type="ECO:0000259" key="1">
    <source>
        <dbReference type="Pfam" id="PF01261"/>
    </source>
</evidence>
<dbReference type="InterPro" id="IPR050312">
    <property type="entry name" value="IolE/XylAMocC-like"/>
</dbReference>
<reference evidence="2 3" key="1">
    <citation type="submission" date="2015-11" db="EMBL/GenBank/DDBJ databases">
        <title>Bacillus caseinolyticus sp nov.</title>
        <authorList>
            <person name="Dastager S.G."/>
            <person name="Mawlankar R."/>
        </authorList>
    </citation>
    <scope>NUCLEOTIDE SEQUENCE [LARGE SCALE GENOMIC DNA]</scope>
    <source>
        <strain evidence="2 3">SGD-V-76</strain>
    </source>
</reference>
<sequence length="247" mass="28025">MTRIPVAVQLYTLRDELEKDFKGTIEKVAELGYEGVEFAGYGGYSAQEVRELLEQVGLQVAASHISLEQLEENLEEVISFEKELGNTAIVCPYLAPERQTEEGYKQLISVLNHAERRCAEEGIRLYYHHHDFELKELPNGKSALETILDETNVGVEFDVYWLTKAGGNPVEWMKKYQNRARLIHLKDMTTDDKQLFAPLGTGGVNLTAILSQGDNMDVKWWIIEQDQCEGPALDSVKQSLGYYLQHA</sequence>
<dbReference type="Pfam" id="PF01261">
    <property type="entry name" value="AP_endonuc_2"/>
    <property type="match status" value="1"/>
</dbReference>
<dbReference type="EMBL" id="LNQP01000046">
    <property type="protein sequence ID" value="KSU87345.1"/>
    <property type="molecule type" value="Genomic_DNA"/>
</dbReference>
<dbReference type="AlphaFoldDB" id="A0A0V8JJZ3"/>
<comment type="caution">
    <text evidence="2">The sequence shown here is derived from an EMBL/GenBank/DDBJ whole genome shotgun (WGS) entry which is preliminary data.</text>
</comment>
<evidence type="ECO:0000313" key="2">
    <source>
        <dbReference type="EMBL" id="KSU87345.1"/>
    </source>
</evidence>
<dbReference type="InterPro" id="IPR013022">
    <property type="entry name" value="Xyl_isomerase-like_TIM-brl"/>
</dbReference>
<proteinExistence type="predicted"/>
<keyword evidence="3" id="KW-1185">Reference proteome</keyword>
<dbReference type="GO" id="GO:0016853">
    <property type="term" value="F:isomerase activity"/>
    <property type="evidence" value="ECO:0007669"/>
    <property type="project" value="UniProtKB-KW"/>
</dbReference>
<name>A0A0V8JJZ3_9BACI</name>
<organism evidence="2 3">
    <name type="scientific">Priestia veravalensis</name>
    <dbReference type="NCBI Taxonomy" id="1414648"/>
    <lineage>
        <taxon>Bacteria</taxon>
        <taxon>Bacillati</taxon>
        <taxon>Bacillota</taxon>
        <taxon>Bacilli</taxon>
        <taxon>Bacillales</taxon>
        <taxon>Bacillaceae</taxon>
        <taxon>Priestia</taxon>
    </lineage>
</organism>
<evidence type="ECO:0000313" key="3">
    <source>
        <dbReference type="Proteomes" id="UP000053681"/>
    </source>
</evidence>
<protein>
    <submittedName>
        <fullName evidence="2">Xylose isomerase</fullName>
    </submittedName>
</protein>
<dbReference type="RefSeq" id="WP_025910391.1">
    <property type="nucleotide sequence ID" value="NZ_KQ758661.1"/>
</dbReference>
<dbReference type="InterPro" id="IPR036237">
    <property type="entry name" value="Xyl_isomerase-like_sf"/>
</dbReference>
<keyword evidence="2" id="KW-0413">Isomerase</keyword>